<dbReference type="InterPro" id="IPR002110">
    <property type="entry name" value="Ankyrin_rpt"/>
</dbReference>
<dbReference type="Proteomes" id="UP001527925">
    <property type="component" value="Unassembled WGS sequence"/>
</dbReference>
<dbReference type="Gene3D" id="1.25.40.20">
    <property type="entry name" value="Ankyrin repeat-containing domain"/>
    <property type="match status" value="2"/>
</dbReference>
<dbReference type="EMBL" id="JADGIZ020000007">
    <property type="protein sequence ID" value="KAL2918373.1"/>
    <property type="molecule type" value="Genomic_DNA"/>
</dbReference>
<dbReference type="PANTHER" id="PTHR46586:SF3">
    <property type="entry name" value="ANKYRIN REPEAT-CONTAINING PROTEIN"/>
    <property type="match status" value="1"/>
</dbReference>
<comment type="caution">
    <text evidence="1">The sequence shown here is derived from an EMBL/GenBank/DDBJ whole genome shotgun (WGS) entry which is preliminary data.</text>
</comment>
<keyword evidence="2" id="KW-1185">Reference proteome</keyword>
<organism evidence="1 2">
    <name type="scientific">Polyrhizophydium stewartii</name>
    <dbReference type="NCBI Taxonomy" id="2732419"/>
    <lineage>
        <taxon>Eukaryota</taxon>
        <taxon>Fungi</taxon>
        <taxon>Fungi incertae sedis</taxon>
        <taxon>Chytridiomycota</taxon>
        <taxon>Chytridiomycota incertae sedis</taxon>
        <taxon>Chytridiomycetes</taxon>
        <taxon>Rhizophydiales</taxon>
        <taxon>Rhizophydiales incertae sedis</taxon>
        <taxon>Polyrhizophydium</taxon>
    </lineage>
</organism>
<dbReference type="Pfam" id="PF13637">
    <property type="entry name" value="Ank_4"/>
    <property type="match status" value="1"/>
</dbReference>
<evidence type="ECO:0008006" key="3">
    <source>
        <dbReference type="Google" id="ProtNLM"/>
    </source>
</evidence>
<dbReference type="InterPro" id="IPR052050">
    <property type="entry name" value="SecEffector_AnkRepeat"/>
</dbReference>
<dbReference type="InterPro" id="IPR036770">
    <property type="entry name" value="Ankyrin_rpt-contain_sf"/>
</dbReference>
<evidence type="ECO:0000313" key="2">
    <source>
        <dbReference type="Proteomes" id="UP001527925"/>
    </source>
</evidence>
<dbReference type="SUPFAM" id="SSF48403">
    <property type="entry name" value="Ankyrin repeat"/>
    <property type="match status" value="1"/>
</dbReference>
<gene>
    <name evidence="1" type="ORF">HK105_202300</name>
</gene>
<proteinExistence type="predicted"/>
<dbReference type="PANTHER" id="PTHR46586">
    <property type="entry name" value="ANKYRIN REPEAT-CONTAINING PROTEIN"/>
    <property type="match status" value="1"/>
</dbReference>
<protein>
    <recommendedName>
        <fullName evidence="3">Ankyrin repeat protein</fullName>
    </recommendedName>
</protein>
<evidence type="ECO:0000313" key="1">
    <source>
        <dbReference type="EMBL" id="KAL2918373.1"/>
    </source>
</evidence>
<name>A0ABR4NFR5_9FUNG</name>
<sequence length="628" mass="66215">MLADVAAAHCPDAPLATTPVATATPLAAAPPPADGGAGAADKLAIGARCGGDRADLAARLQRLPFELRAAIFHHAGPLTRCLHGELPLPMTRSAASLVVADLFRLDAVHLVDHPRVPRNVPVSWEMMFVHSPAMLEAAAVFPHPPLDDPYTALDLGGRPNRTVLHTLTVLVADLAPDLAAMAAELLAFVMRCAEQPFEPGFGTRLLNCAAGLGDLALVRSLVAVGLRPSPTAAFANGHLAVARYLCDTCPNIKICIDGALRNGHAGVVRHLCSRFSAPPPPSFLSHTAVDAALAAGHGRLVRELLAAALLHAHPGLRHIKDSCARHGHLDLLLLAIELGIGGPLTAAAMDGAAERGHLDMVRWLHTNTSAGCTDLAMKNAIASGHLHIARWLHATKGMPFSVAGLVIAANRGHTEIFRAIADLVGGELSEADLDKAAGAGHFWIVEHFAVRCAPTSGLSRLLRCALAGGHLALAQWLAATGRAVTAPDMMDGVAAGGHLDCAEWLHAQLRLQPLWQSPHSRSPSPRPLIPATAFDGAVKNGHLAVVRFFVETCGRPITTTSCITAVSFGRANVLRYLYDGDSSAVDWDGVIAYARAKKLTAFVAWVIERDIRPDSAGSEDWETVHVSF</sequence>
<accession>A0ABR4NFR5</accession>
<reference evidence="1 2" key="1">
    <citation type="submission" date="2023-09" db="EMBL/GenBank/DDBJ databases">
        <title>Pangenome analysis of Batrachochytrium dendrobatidis and related Chytrids.</title>
        <authorList>
            <person name="Yacoub M.N."/>
            <person name="Stajich J.E."/>
            <person name="James T.Y."/>
        </authorList>
    </citation>
    <scope>NUCLEOTIDE SEQUENCE [LARGE SCALE GENOMIC DNA]</scope>
    <source>
        <strain evidence="1 2">JEL0888</strain>
    </source>
</reference>